<feature type="region of interest" description="Disordered" evidence="3">
    <location>
        <begin position="186"/>
        <end position="209"/>
    </location>
</feature>
<accession>A0A3B0W150</accession>
<dbReference type="SMART" id="SM00028">
    <property type="entry name" value="TPR"/>
    <property type="match status" value="3"/>
</dbReference>
<evidence type="ECO:0000313" key="5">
    <source>
        <dbReference type="EMBL" id="VAW49011.1"/>
    </source>
</evidence>
<dbReference type="InterPro" id="IPR019734">
    <property type="entry name" value="TPR_rpt"/>
</dbReference>
<keyword evidence="1" id="KW-0677">Repeat</keyword>
<organism evidence="5">
    <name type="scientific">hydrothermal vent metagenome</name>
    <dbReference type="NCBI Taxonomy" id="652676"/>
    <lineage>
        <taxon>unclassified sequences</taxon>
        <taxon>metagenomes</taxon>
        <taxon>ecological metagenomes</taxon>
    </lineage>
</organism>
<dbReference type="PROSITE" id="PS50005">
    <property type="entry name" value="TPR"/>
    <property type="match status" value="2"/>
</dbReference>
<dbReference type="AlphaFoldDB" id="A0A3B0W150"/>
<keyword evidence="4" id="KW-1133">Transmembrane helix</keyword>
<sequence length="209" mass="23186">MNQRQQFLFTAAISLMLVALFGFFISVLSDKTKLVAQQAVAKNIELVDPKVHPNQHARQAKKAEVDLRFGQAVIMLHAKQYDSAVKALHRVLELAPRMPEAHVNMGYAFLGGGDAKAARDFFASAIELNLNQLNAYYGLAMASEVLGDMESALGAMRTYVHLSPKDDPYITKARAALWEWQAAREKANKKEPSAQTEHSSDKNKTILSE</sequence>
<protein>
    <submittedName>
        <fullName evidence="5">Uncharacterized protein</fullName>
    </submittedName>
</protein>
<name>A0A3B0W150_9ZZZZ</name>
<reference evidence="5" key="1">
    <citation type="submission" date="2018-06" db="EMBL/GenBank/DDBJ databases">
        <authorList>
            <person name="Zhirakovskaya E."/>
        </authorList>
    </citation>
    <scope>NUCLEOTIDE SEQUENCE</scope>
</reference>
<evidence type="ECO:0000256" key="4">
    <source>
        <dbReference type="SAM" id="Phobius"/>
    </source>
</evidence>
<keyword evidence="4" id="KW-0812">Transmembrane</keyword>
<evidence type="ECO:0000256" key="3">
    <source>
        <dbReference type="SAM" id="MobiDB-lite"/>
    </source>
</evidence>
<proteinExistence type="predicted"/>
<dbReference type="PANTHER" id="PTHR44858:SF1">
    <property type="entry name" value="UDP-N-ACETYLGLUCOSAMINE--PEPTIDE N-ACETYLGLUCOSAMINYLTRANSFERASE SPINDLY-RELATED"/>
    <property type="match status" value="1"/>
</dbReference>
<dbReference type="SUPFAM" id="SSF48452">
    <property type="entry name" value="TPR-like"/>
    <property type="match status" value="1"/>
</dbReference>
<dbReference type="EMBL" id="UOFC01000250">
    <property type="protein sequence ID" value="VAW49011.1"/>
    <property type="molecule type" value="Genomic_DNA"/>
</dbReference>
<dbReference type="InterPro" id="IPR011990">
    <property type="entry name" value="TPR-like_helical_dom_sf"/>
</dbReference>
<evidence type="ECO:0000256" key="2">
    <source>
        <dbReference type="ARBA" id="ARBA00022803"/>
    </source>
</evidence>
<dbReference type="InterPro" id="IPR050498">
    <property type="entry name" value="Ycf3"/>
</dbReference>
<dbReference type="PANTHER" id="PTHR44858">
    <property type="entry name" value="TETRATRICOPEPTIDE REPEAT PROTEIN 6"/>
    <property type="match status" value="1"/>
</dbReference>
<evidence type="ECO:0000256" key="1">
    <source>
        <dbReference type="ARBA" id="ARBA00022737"/>
    </source>
</evidence>
<gene>
    <name evidence="5" type="ORF">MNBD_GAMMA03-1613</name>
</gene>
<dbReference type="Pfam" id="PF13432">
    <property type="entry name" value="TPR_16"/>
    <property type="match status" value="1"/>
</dbReference>
<dbReference type="Gene3D" id="1.25.40.10">
    <property type="entry name" value="Tetratricopeptide repeat domain"/>
    <property type="match status" value="1"/>
</dbReference>
<keyword evidence="4" id="KW-0472">Membrane</keyword>
<keyword evidence="2" id="KW-0802">TPR repeat</keyword>
<feature type="transmembrane region" description="Helical" evidence="4">
    <location>
        <begin position="7"/>
        <end position="28"/>
    </location>
</feature>